<name>A0A853G541_9BURK</name>
<evidence type="ECO:0000313" key="11">
    <source>
        <dbReference type="Proteomes" id="UP000559809"/>
    </source>
</evidence>
<dbReference type="AlphaFoldDB" id="A0A853G541"/>
<evidence type="ECO:0000256" key="2">
    <source>
        <dbReference type="ARBA" id="ARBA00005346"/>
    </source>
</evidence>
<feature type="transmembrane region" description="Helical" evidence="8">
    <location>
        <begin position="219"/>
        <end position="241"/>
    </location>
</feature>
<evidence type="ECO:0000256" key="3">
    <source>
        <dbReference type="ARBA" id="ARBA00022475"/>
    </source>
</evidence>
<dbReference type="EMBL" id="JACCEM010000009">
    <property type="protein sequence ID" value="NYT50912.1"/>
    <property type="molecule type" value="Genomic_DNA"/>
</dbReference>
<feature type="transmembrane region" description="Helical" evidence="8">
    <location>
        <begin position="445"/>
        <end position="465"/>
    </location>
</feature>
<proteinExistence type="inferred from homology"/>
<keyword evidence="6 8" id="KW-0472">Membrane</keyword>
<dbReference type="RefSeq" id="WP_180157323.1">
    <property type="nucleotide sequence ID" value="NZ_JACCEM010000009.1"/>
</dbReference>
<feature type="transmembrane region" description="Helical" evidence="8">
    <location>
        <begin position="287"/>
        <end position="306"/>
    </location>
</feature>
<feature type="transmembrane region" description="Helical" evidence="8">
    <location>
        <begin position="392"/>
        <end position="415"/>
    </location>
</feature>
<comment type="caution">
    <text evidence="10">The sequence shown here is derived from an EMBL/GenBank/DDBJ whole genome shotgun (WGS) entry which is preliminary data.</text>
</comment>
<feature type="transmembrane region" description="Helical" evidence="8">
    <location>
        <begin position="339"/>
        <end position="357"/>
    </location>
</feature>
<reference evidence="10 11" key="1">
    <citation type="submission" date="2020-07" db="EMBL/GenBank/DDBJ databases">
        <title>Taxonomic revisions and descriptions of new bacterial species based on genomic comparisons in the high-G+C-content subgroup of the family Alcaligenaceae.</title>
        <authorList>
            <person name="Szabo A."/>
            <person name="Felfoldi T."/>
        </authorList>
    </citation>
    <scope>NUCLEOTIDE SEQUENCE [LARGE SCALE GENOMIC DNA]</scope>
    <source>
        <strain evidence="10 11">LMG 24012</strain>
    </source>
</reference>
<protein>
    <submittedName>
        <fullName evidence="10">Monovalent cation/H+ antiporter subunit D</fullName>
    </submittedName>
</protein>
<keyword evidence="3" id="KW-1003">Cell membrane</keyword>
<dbReference type="InterPro" id="IPR001750">
    <property type="entry name" value="ND/Mrp_TM"/>
</dbReference>
<evidence type="ECO:0000256" key="5">
    <source>
        <dbReference type="ARBA" id="ARBA00022989"/>
    </source>
</evidence>
<comment type="similarity">
    <text evidence="2">Belongs to the CPA3 antiporters (TC 2.A.63) subunit D family.</text>
</comment>
<dbReference type="PANTHER" id="PTHR42703:SF1">
    <property type="entry name" value="NA(+)_H(+) ANTIPORTER SUBUNIT D1"/>
    <property type="match status" value="1"/>
</dbReference>
<evidence type="ECO:0000313" key="10">
    <source>
        <dbReference type="EMBL" id="NYT50912.1"/>
    </source>
</evidence>
<feature type="transmembrane region" description="Helical" evidence="8">
    <location>
        <begin position="170"/>
        <end position="193"/>
    </location>
</feature>
<feature type="transmembrane region" description="Helical" evidence="8">
    <location>
        <begin position="35"/>
        <end position="60"/>
    </location>
</feature>
<sequence>MTEWLKHLPILPVAVPLLAGAAMLLLNDSHRRARLALSSLSILAQIVLAITLLRMTAGYIPTDWPDGVGVYLLGDWPAPFGIVAVVDRLSTTMLLLTAVLGAATWVYATARWDRAGVHFHPLFQFLLMGLNGAFLTGDLFNLFVFFEVLLAASYGLMLHGSGRARVAAGLHYIVVNLVASFLLLIAMALIYGVTGTLNMADLAQRAGLLAGSERLLFEAGAAILGIAFLTKAAAWPLNFWLPAAYANAAPPVGAVFAIMTKVGIYALLRIGSLLLPSGAPAAFGGEWMFPLGMATLIFGTIGLLAAPQAERQAGYCIIMSSGTLLAALGMPGVTLTGPALFYLIVSVLALGALFMLLEMVERTQAFGAELLAVSIEAFDLEDPEPSDRSDDVIGVAIPAAMAFLGMSFIACALLITGLPPLSGFVAKFSLLSAALQTSAIDTPSLSAWSLVAAVLLSGLAGIIALGRTGIRLFWSSEDSITPRLRVTEAAPVAALILSCVALSFWAGPTMTYLERTANYLDRPAIYINAVLTQNSGKPVDPAGASQ</sequence>
<dbReference type="NCBIfam" id="NF009309">
    <property type="entry name" value="PRK12666.1"/>
    <property type="match status" value="1"/>
</dbReference>
<feature type="transmembrane region" description="Helical" evidence="8">
    <location>
        <begin position="313"/>
        <end position="333"/>
    </location>
</feature>
<keyword evidence="11" id="KW-1185">Reference proteome</keyword>
<feature type="transmembrane region" description="Helical" evidence="8">
    <location>
        <begin position="486"/>
        <end position="506"/>
    </location>
</feature>
<feature type="transmembrane region" description="Helical" evidence="8">
    <location>
        <begin position="80"/>
        <end position="108"/>
    </location>
</feature>
<feature type="domain" description="NADH:quinone oxidoreductase/Mrp antiporter transmembrane" evidence="9">
    <location>
        <begin position="137"/>
        <end position="440"/>
    </location>
</feature>
<feature type="transmembrane region" description="Helical" evidence="8">
    <location>
        <begin position="253"/>
        <end position="275"/>
    </location>
</feature>
<feature type="transmembrane region" description="Helical" evidence="8">
    <location>
        <begin position="6"/>
        <end position="26"/>
    </location>
</feature>
<dbReference type="Pfam" id="PF00361">
    <property type="entry name" value="Proton_antipo_M"/>
    <property type="match status" value="1"/>
</dbReference>
<keyword evidence="4 7" id="KW-0812">Transmembrane</keyword>
<evidence type="ECO:0000256" key="4">
    <source>
        <dbReference type="ARBA" id="ARBA00022692"/>
    </source>
</evidence>
<dbReference type="Proteomes" id="UP000559809">
    <property type="component" value="Unassembled WGS sequence"/>
</dbReference>
<evidence type="ECO:0000256" key="6">
    <source>
        <dbReference type="ARBA" id="ARBA00023136"/>
    </source>
</evidence>
<organism evidence="10 11">
    <name type="scientific">Parapusillimonas granuli</name>
    <dbReference type="NCBI Taxonomy" id="380911"/>
    <lineage>
        <taxon>Bacteria</taxon>
        <taxon>Pseudomonadati</taxon>
        <taxon>Pseudomonadota</taxon>
        <taxon>Betaproteobacteria</taxon>
        <taxon>Burkholderiales</taxon>
        <taxon>Alcaligenaceae</taxon>
        <taxon>Parapusillimonas</taxon>
    </lineage>
</organism>
<evidence type="ECO:0000256" key="7">
    <source>
        <dbReference type="RuleBase" id="RU000320"/>
    </source>
</evidence>
<evidence type="ECO:0000259" key="9">
    <source>
        <dbReference type="Pfam" id="PF00361"/>
    </source>
</evidence>
<feature type="transmembrane region" description="Helical" evidence="8">
    <location>
        <begin position="140"/>
        <end position="158"/>
    </location>
</feature>
<comment type="subcellular location">
    <subcellularLocation>
        <location evidence="1">Cell membrane</location>
        <topology evidence="1">Multi-pass membrane protein</topology>
    </subcellularLocation>
    <subcellularLocation>
        <location evidence="7">Membrane</location>
        <topology evidence="7">Multi-pass membrane protein</topology>
    </subcellularLocation>
</comment>
<dbReference type="InterPro" id="IPR050586">
    <property type="entry name" value="CPA3_Na-H_Antiporter_D"/>
</dbReference>
<dbReference type="PANTHER" id="PTHR42703">
    <property type="entry name" value="NADH DEHYDROGENASE"/>
    <property type="match status" value="1"/>
</dbReference>
<gene>
    <name evidence="10" type="ORF">H0A72_16490</name>
</gene>
<evidence type="ECO:0000256" key="8">
    <source>
        <dbReference type="SAM" id="Phobius"/>
    </source>
</evidence>
<accession>A0A853G541</accession>
<keyword evidence="5 8" id="KW-1133">Transmembrane helix</keyword>
<evidence type="ECO:0000256" key="1">
    <source>
        <dbReference type="ARBA" id="ARBA00004651"/>
    </source>
</evidence>
<dbReference type="GO" id="GO:0005886">
    <property type="term" value="C:plasma membrane"/>
    <property type="evidence" value="ECO:0007669"/>
    <property type="project" value="UniProtKB-SubCell"/>
</dbReference>